<dbReference type="Pfam" id="PF00122">
    <property type="entry name" value="E1-E2_ATPase"/>
    <property type="match status" value="1"/>
</dbReference>
<dbReference type="SUPFAM" id="SSF56784">
    <property type="entry name" value="HAD-like"/>
    <property type="match status" value="1"/>
</dbReference>
<comment type="subcellular location">
    <subcellularLocation>
        <location evidence="1">Cell membrane</location>
        <topology evidence="1">Multi-pass membrane protein</topology>
    </subcellularLocation>
</comment>
<dbReference type="GO" id="GO:0005524">
    <property type="term" value="F:ATP binding"/>
    <property type="evidence" value="ECO:0007669"/>
    <property type="project" value="UniProtKB-KW"/>
</dbReference>
<accession>A0AAV5A2K1</accession>
<dbReference type="GO" id="GO:0030007">
    <property type="term" value="P:intracellular potassium ion homeostasis"/>
    <property type="evidence" value="ECO:0007669"/>
    <property type="project" value="TreeGrafter"/>
</dbReference>
<dbReference type="GO" id="GO:0005886">
    <property type="term" value="C:plasma membrane"/>
    <property type="evidence" value="ECO:0007669"/>
    <property type="project" value="UniProtKB-SubCell"/>
</dbReference>
<dbReference type="InterPro" id="IPR023214">
    <property type="entry name" value="HAD_sf"/>
</dbReference>
<dbReference type="GO" id="GO:0006883">
    <property type="term" value="P:intracellular sodium ion homeostasis"/>
    <property type="evidence" value="ECO:0007669"/>
    <property type="project" value="TreeGrafter"/>
</dbReference>
<dbReference type="InterPro" id="IPR050510">
    <property type="entry name" value="Cation_transp_ATPase_P-type"/>
</dbReference>
<dbReference type="GO" id="GO:0016887">
    <property type="term" value="F:ATP hydrolysis activity"/>
    <property type="evidence" value="ECO:0007669"/>
    <property type="project" value="InterPro"/>
</dbReference>
<evidence type="ECO:0000256" key="1">
    <source>
        <dbReference type="ARBA" id="ARBA00004651"/>
    </source>
</evidence>
<comment type="caution">
    <text evidence="10">The sequence shown here is derived from an EMBL/GenBank/DDBJ whole genome shotgun (WGS) entry which is preliminary data.</text>
</comment>
<feature type="transmembrane region" description="Helical" evidence="8">
    <location>
        <begin position="1007"/>
        <end position="1023"/>
    </location>
</feature>
<feature type="transmembrane region" description="Helical" evidence="8">
    <location>
        <begin position="926"/>
        <end position="954"/>
    </location>
</feature>
<keyword evidence="7 8" id="KW-0472">Membrane</keyword>
<gene>
    <name evidence="10" type="ORF">Clacol_003099</name>
</gene>
<dbReference type="InterPro" id="IPR059000">
    <property type="entry name" value="ATPase_P-type_domA"/>
</dbReference>
<dbReference type="Pfam" id="PF00690">
    <property type="entry name" value="Cation_ATPase_N"/>
    <property type="match status" value="1"/>
</dbReference>
<protein>
    <recommendedName>
        <fullName evidence="9">Cation-transporting P-type ATPase N-terminal domain-containing protein</fullName>
    </recommendedName>
</protein>
<dbReference type="InterPro" id="IPR023298">
    <property type="entry name" value="ATPase_P-typ_TM_dom_sf"/>
</dbReference>
<dbReference type="InterPro" id="IPR023299">
    <property type="entry name" value="ATPase_P-typ_cyto_dom_N"/>
</dbReference>
<evidence type="ECO:0000256" key="7">
    <source>
        <dbReference type="ARBA" id="ARBA00023136"/>
    </source>
</evidence>
<dbReference type="Gene3D" id="2.70.150.10">
    <property type="entry name" value="Calcium-transporting ATPase, cytoplasmic transduction domain A"/>
    <property type="match status" value="1"/>
</dbReference>
<evidence type="ECO:0000256" key="8">
    <source>
        <dbReference type="SAM" id="Phobius"/>
    </source>
</evidence>
<proteinExistence type="predicted"/>
<feature type="transmembrane region" description="Helical" evidence="8">
    <location>
        <begin position="169"/>
        <end position="188"/>
    </location>
</feature>
<dbReference type="Gene3D" id="1.20.1110.10">
    <property type="entry name" value="Calcium-transporting ATPase, transmembrane domain"/>
    <property type="match status" value="2"/>
</dbReference>
<organism evidence="10 11">
    <name type="scientific">Clathrus columnatus</name>
    <dbReference type="NCBI Taxonomy" id="1419009"/>
    <lineage>
        <taxon>Eukaryota</taxon>
        <taxon>Fungi</taxon>
        <taxon>Dikarya</taxon>
        <taxon>Basidiomycota</taxon>
        <taxon>Agaricomycotina</taxon>
        <taxon>Agaricomycetes</taxon>
        <taxon>Phallomycetidae</taxon>
        <taxon>Phallales</taxon>
        <taxon>Clathraceae</taxon>
        <taxon>Clathrus</taxon>
    </lineage>
</organism>
<dbReference type="Proteomes" id="UP001050691">
    <property type="component" value="Unassembled WGS sequence"/>
</dbReference>
<dbReference type="InterPro" id="IPR006068">
    <property type="entry name" value="ATPase_P-typ_cation-transptr_C"/>
</dbReference>
<dbReference type="SMART" id="SM00831">
    <property type="entry name" value="Cation_ATPase_N"/>
    <property type="match status" value="1"/>
</dbReference>
<evidence type="ECO:0000256" key="2">
    <source>
        <dbReference type="ARBA" id="ARBA00022475"/>
    </source>
</evidence>
<dbReference type="Pfam" id="PF13246">
    <property type="entry name" value="Cation_ATPase"/>
    <property type="match status" value="1"/>
</dbReference>
<dbReference type="GO" id="GO:1990573">
    <property type="term" value="P:potassium ion import across plasma membrane"/>
    <property type="evidence" value="ECO:0007669"/>
    <property type="project" value="TreeGrafter"/>
</dbReference>
<evidence type="ECO:0000256" key="6">
    <source>
        <dbReference type="ARBA" id="ARBA00022989"/>
    </source>
</evidence>
<dbReference type="Gene3D" id="3.40.1110.10">
    <property type="entry name" value="Calcium-transporting ATPase, cytoplasmic domain N"/>
    <property type="match status" value="1"/>
</dbReference>
<dbReference type="EMBL" id="BPWL01000003">
    <property type="protein sequence ID" value="GJJ08879.1"/>
    <property type="molecule type" value="Genomic_DNA"/>
</dbReference>
<evidence type="ECO:0000256" key="3">
    <source>
        <dbReference type="ARBA" id="ARBA00022692"/>
    </source>
</evidence>
<feature type="domain" description="Cation-transporting P-type ATPase N-terminal" evidence="9">
    <location>
        <begin position="85"/>
        <end position="158"/>
    </location>
</feature>
<dbReference type="GO" id="GO:0005391">
    <property type="term" value="F:P-type sodium:potassium-exchanging transporter activity"/>
    <property type="evidence" value="ECO:0007669"/>
    <property type="project" value="TreeGrafter"/>
</dbReference>
<keyword evidence="3 8" id="KW-0812">Transmembrane</keyword>
<dbReference type="SUPFAM" id="SSF81653">
    <property type="entry name" value="Calcium ATPase, transduction domain A"/>
    <property type="match status" value="1"/>
</dbReference>
<dbReference type="PRINTS" id="PR00119">
    <property type="entry name" value="CATATPASE"/>
</dbReference>
<dbReference type="NCBIfam" id="TIGR01494">
    <property type="entry name" value="ATPase_P-type"/>
    <property type="match status" value="2"/>
</dbReference>
<dbReference type="AlphaFoldDB" id="A0AAV5A2K1"/>
<evidence type="ECO:0000256" key="4">
    <source>
        <dbReference type="ARBA" id="ARBA00022741"/>
    </source>
</evidence>
<dbReference type="PRINTS" id="PR00121">
    <property type="entry name" value="NAKATPASE"/>
</dbReference>
<dbReference type="PANTHER" id="PTHR43294">
    <property type="entry name" value="SODIUM/POTASSIUM-TRANSPORTING ATPASE SUBUNIT ALPHA"/>
    <property type="match status" value="1"/>
</dbReference>
<name>A0AAV5A2K1_9AGAM</name>
<dbReference type="Pfam" id="PF00689">
    <property type="entry name" value="Cation_ATPase_C"/>
    <property type="match status" value="1"/>
</dbReference>
<dbReference type="Gene3D" id="3.40.50.1000">
    <property type="entry name" value="HAD superfamily/HAD-like"/>
    <property type="match status" value="1"/>
</dbReference>
<sequence length="1044" mass="113943">MPPVSFPSDIEKQRDYQIEILVTDDVSHNRPRVSMTRTMSIRSVHDSVVPVTARIPAEFRTLSVDIESFEKKSFSDNSRDIAGLDWHTLSVVEVLERLSTSSKTGLDDPQVSRRLTTYGLNKISPPPSNVVKKVAGWVFGGFGSLLLGAAIISFISWKPLGNPPEASNLALAVVLLVVCFLQAVFNAWQDFSTSRVMSSIKTLLPTAVTIVRNDSQVNIPAEKLVPDDLVVLSMGMKIPADLRVVQCTGDCTFDRSILTGESEPVAATVNKTSDNFLETKNIALQGTHCVSGSGQGIVIQTGDSTVFGRIASLSAKASTHMTTLQREILRFVIIIAGLAVAVAVLLVILWAAWLRPQFPNYINVPNLLIDVVSVMVAFIPEGLPVAVTISLAKVAGTLSKHKVLCKSLSIVETLGAVNVICSDKTGKYFWPLYGATILIKVNSKGTLTQNRMHVENVAVYDSEFKSSDLNKKVTVTTKEAEAAGELTSTEKVPENIRENLIQVAAVAGICNAAVFSSSSVGEKGTESPEIIGDATDAALLNFANGITPIKDLNNVWQEVHKINFNSKTKFMLKLSQIAPGRGNSVPAPLASWDKFTATDYLLTIKGAPDILFPHCGYVVNPNGGPPIRLTSEVLARIVAKQEEWASQGQRVLVLARKVIKAEDVPKSAMKSLQAMDELMSDFIEDLIIVGDHPATAVAIATQAGIVSQPSKIHHLSDLNPNLPLESIPPYISIAADDHDPRLMKSIVITGQDMTQFEGTQLDQLCVYDEIVFARTTPEQKLFIVRAFQGRQCIVGMTGDGVNDSASLKAADIGIAMGSGSDVAREAADMVLLDNFGSIVVALEYGRLVFDNLKKTSLYLLPAGSFSELMPVLLNILLGVPQMLSNLQMIIICVATDVAPALSLCMEPPESGLLNRKPRNIKTDRLVNIRLLIQAYGFLGVLESLCAMSMSFWFLQRHGIPFSELVFKFGNWPTLTPDLLDRAQSVYFFTLVIMQWGQRTFLTRGIPVEHYFIPITFGIGLLILDETRKYFVRRYPKGVLAYIAW</sequence>
<feature type="transmembrane region" description="Helical" evidence="8">
    <location>
        <begin position="134"/>
        <end position="157"/>
    </location>
</feature>
<evidence type="ECO:0000313" key="11">
    <source>
        <dbReference type="Proteomes" id="UP001050691"/>
    </source>
</evidence>
<keyword evidence="11" id="KW-1185">Reference proteome</keyword>
<feature type="transmembrane region" description="Helical" evidence="8">
    <location>
        <begin position="857"/>
        <end position="879"/>
    </location>
</feature>
<feature type="transmembrane region" description="Helical" evidence="8">
    <location>
        <begin position="328"/>
        <end position="351"/>
    </location>
</feature>
<keyword evidence="6 8" id="KW-1133">Transmembrane helix</keyword>
<dbReference type="InterPro" id="IPR004014">
    <property type="entry name" value="ATPase_P-typ_cation-transptr_N"/>
</dbReference>
<dbReference type="GO" id="GO:0036376">
    <property type="term" value="P:sodium ion export across plasma membrane"/>
    <property type="evidence" value="ECO:0007669"/>
    <property type="project" value="TreeGrafter"/>
</dbReference>
<dbReference type="GO" id="GO:1902600">
    <property type="term" value="P:proton transmembrane transport"/>
    <property type="evidence" value="ECO:0007669"/>
    <property type="project" value="TreeGrafter"/>
</dbReference>
<dbReference type="InterPro" id="IPR008250">
    <property type="entry name" value="ATPase_P-typ_transduc_dom_A_sf"/>
</dbReference>
<keyword evidence="4" id="KW-0547">Nucleotide-binding</keyword>
<evidence type="ECO:0000259" key="9">
    <source>
        <dbReference type="SMART" id="SM00831"/>
    </source>
</evidence>
<dbReference type="SUPFAM" id="SSF81665">
    <property type="entry name" value="Calcium ATPase, transmembrane domain M"/>
    <property type="match status" value="1"/>
</dbReference>
<dbReference type="InterPro" id="IPR001757">
    <property type="entry name" value="P_typ_ATPase"/>
</dbReference>
<evidence type="ECO:0000313" key="10">
    <source>
        <dbReference type="EMBL" id="GJJ08879.1"/>
    </source>
</evidence>
<keyword evidence="5" id="KW-0067">ATP-binding</keyword>
<dbReference type="InterPro" id="IPR036412">
    <property type="entry name" value="HAD-like_sf"/>
</dbReference>
<dbReference type="SUPFAM" id="SSF81660">
    <property type="entry name" value="Metal cation-transporting ATPase, ATP-binding domain N"/>
    <property type="match status" value="1"/>
</dbReference>
<evidence type="ECO:0000256" key="5">
    <source>
        <dbReference type="ARBA" id="ARBA00022840"/>
    </source>
</evidence>
<reference evidence="10" key="1">
    <citation type="submission" date="2021-10" db="EMBL/GenBank/DDBJ databases">
        <title>De novo Genome Assembly of Clathrus columnatus (Basidiomycota, Fungi) Using Illumina and Nanopore Sequence Data.</title>
        <authorList>
            <person name="Ogiso-Tanaka E."/>
            <person name="Itagaki H."/>
            <person name="Hosoya T."/>
            <person name="Hosaka K."/>
        </authorList>
    </citation>
    <scope>NUCLEOTIDE SEQUENCE</scope>
    <source>
        <strain evidence="10">MO-923</strain>
    </source>
</reference>
<keyword evidence="2" id="KW-1003">Cell membrane</keyword>
<dbReference type="PANTHER" id="PTHR43294:SF21">
    <property type="entry name" value="CATION TRANSPORTING ATPASE"/>
    <property type="match status" value="1"/>
</dbReference>